<evidence type="ECO:0000256" key="3">
    <source>
        <dbReference type="ARBA" id="ARBA00022722"/>
    </source>
</evidence>
<keyword evidence="9" id="KW-1185">Reference proteome</keyword>
<evidence type="ECO:0000256" key="2">
    <source>
        <dbReference type="ARBA" id="ARBA00022695"/>
    </source>
</evidence>
<keyword evidence="6" id="KW-0695">RNA-directed DNA polymerase</keyword>
<name>A0A7K6Q657_9CORV</name>
<dbReference type="Proteomes" id="UP000542689">
    <property type="component" value="Unassembled WGS sequence"/>
</dbReference>
<dbReference type="PANTHER" id="PTHR41694">
    <property type="entry name" value="ENDOGENOUS RETROVIRUS GROUP K MEMBER POL PROTEIN"/>
    <property type="match status" value="1"/>
</dbReference>
<dbReference type="GO" id="GO:0003964">
    <property type="term" value="F:RNA-directed DNA polymerase activity"/>
    <property type="evidence" value="ECO:0007669"/>
    <property type="project" value="UniProtKB-KW"/>
</dbReference>
<dbReference type="SUPFAM" id="SSF56672">
    <property type="entry name" value="DNA/RNA polymerases"/>
    <property type="match status" value="1"/>
</dbReference>
<evidence type="ECO:0000256" key="4">
    <source>
        <dbReference type="ARBA" id="ARBA00022759"/>
    </source>
</evidence>
<dbReference type="AlphaFoldDB" id="A0A7K6Q657"/>
<evidence type="ECO:0000256" key="1">
    <source>
        <dbReference type="ARBA" id="ARBA00022679"/>
    </source>
</evidence>
<sequence>SPLFDILEGDPEWNSPRKLTPEARRALEEVQQAVSAHQVYRVDPSIDITVFITAPDLHPTGILGQWNTQWSDPFHIV</sequence>
<keyword evidence="3" id="KW-0540">Nuclease</keyword>
<keyword evidence="1" id="KW-0808">Transferase</keyword>
<keyword evidence="5" id="KW-0378">Hydrolase</keyword>
<dbReference type="GO" id="GO:0004519">
    <property type="term" value="F:endonuclease activity"/>
    <property type="evidence" value="ECO:0007669"/>
    <property type="project" value="UniProtKB-KW"/>
</dbReference>
<protein>
    <submittedName>
        <fullName evidence="8">POK18 protein</fullName>
    </submittedName>
</protein>
<keyword evidence="2" id="KW-0548">Nucleotidyltransferase</keyword>
<feature type="domain" description="Reverse transcriptase thumb" evidence="7">
    <location>
        <begin position="2"/>
        <end position="28"/>
    </location>
</feature>
<dbReference type="InterPro" id="IPR043128">
    <property type="entry name" value="Rev_trsase/Diguanyl_cyclase"/>
</dbReference>
<evidence type="ECO:0000259" key="7">
    <source>
        <dbReference type="Pfam" id="PF06817"/>
    </source>
</evidence>
<comment type="caution">
    <text evidence="8">The sequence shown here is derived from an EMBL/GenBank/DDBJ whole genome shotgun (WGS) entry which is preliminary data.</text>
</comment>
<proteinExistence type="predicted"/>
<keyword evidence="4" id="KW-0255">Endonuclease</keyword>
<dbReference type="PANTHER" id="PTHR41694:SF3">
    <property type="entry name" value="RNA-DIRECTED DNA POLYMERASE-RELATED"/>
    <property type="match status" value="1"/>
</dbReference>
<gene>
    <name evidence="8" type="primary">Ervk18_3</name>
    <name evidence="8" type="ORF">IFRKOW_R15187</name>
</gene>
<accession>A0A7K6Q657</accession>
<dbReference type="Gene3D" id="3.30.70.270">
    <property type="match status" value="1"/>
</dbReference>
<reference evidence="8 9" key="1">
    <citation type="submission" date="2019-09" db="EMBL/GenBank/DDBJ databases">
        <title>Bird 10,000 Genomes (B10K) Project - Family phase.</title>
        <authorList>
            <person name="Zhang G."/>
        </authorList>
    </citation>
    <scope>NUCLEOTIDE SEQUENCE [LARGE SCALE GENOMIC DNA]</scope>
    <source>
        <strain evidence="8">B10K-DU-029-41</strain>
        <tissue evidence="8">Liver</tissue>
    </source>
</reference>
<evidence type="ECO:0000256" key="5">
    <source>
        <dbReference type="ARBA" id="ARBA00022801"/>
    </source>
</evidence>
<dbReference type="InterPro" id="IPR043502">
    <property type="entry name" value="DNA/RNA_pol_sf"/>
</dbReference>
<organism evidence="8 9">
    <name type="scientific">Ifrita kowaldi</name>
    <name type="common">blue-capped ifrita</name>
    <dbReference type="NCBI Taxonomy" id="461245"/>
    <lineage>
        <taxon>Eukaryota</taxon>
        <taxon>Metazoa</taxon>
        <taxon>Chordata</taxon>
        <taxon>Craniata</taxon>
        <taxon>Vertebrata</taxon>
        <taxon>Euteleostomi</taxon>
        <taxon>Archelosauria</taxon>
        <taxon>Archosauria</taxon>
        <taxon>Dinosauria</taxon>
        <taxon>Saurischia</taxon>
        <taxon>Theropoda</taxon>
        <taxon>Coelurosauria</taxon>
        <taxon>Aves</taxon>
        <taxon>Neognathae</taxon>
        <taxon>Neoaves</taxon>
        <taxon>Telluraves</taxon>
        <taxon>Australaves</taxon>
        <taxon>Passeriformes</taxon>
        <taxon>Corvoidea</taxon>
        <taxon>Cinclosomatidae</taxon>
        <taxon>Ifrita</taxon>
    </lineage>
</organism>
<dbReference type="GO" id="GO:0035613">
    <property type="term" value="F:RNA stem-loop binding"/>
    <property type="evidence" value="ECO:0007669"/>
    <property type="project" value="TreeGrafter"/>
</dbReference>
<evidence type="ECO:0000256" key="6">
    <source>
        <dbReference type="ARBA" id="ARBA00022918"/>
    </source>
</evidence>
<dbReference type="GO" id="GO:0016787">
    <property type="term" value="F:hydrolase activity"/>
    <property type="evidence" value="ECO:0007669"/>
    <property type="project" value="UniProtKB-KW"/>
</dbReference>
<feature type="non-terminal residue" evidence="8">
    <location>
        <position position="77"/>
    </location>
</feature>
<feature type="non-terminal residue" evidence="8">
    <location>
        <position position="1"/>
    </location>
</feature>
<dbReference type="Pfam" id="PF06817">
    <property type="entry name" value="RVT_thumb"/>
    <property type="match status" value="1"/>
</dbReference>
<dbReference type="EMBL" id="VZRS01015587">
    <property type="protein sequence ID" value="NWW69118.1"/>
    <property type="molecule type" value="Genomic_DNA"/>
</dbReference>
<evidence type="ECO:0000313" key="9">
    <source>
        <dbReference type="Proteomes" id="UP000542689"/>
    </source>
</evidence>
<dbReference type="InterPro" id="IPR010661">
    <property type="entry name" value="RVT_thumb"/>
</dbReference>
<evidence type="ECO:0000313" key="8">
    <source>
        <dbReference type="EMBL" id="NWW69118.1"/>
    </source>
</evidence>